<evidence type="ECO:0000313" key="8">
    <source>
        <dbReference type="Proteomes" id="UP000078070"/>
    </source>
</evidence>
<evidence type="ECO:0008006" key="9">
    <source>
        <dbReference type="Google" id="ProtNLM"/>
    </source>
</evidence>
<dbReference type="Proteomes" id="UP000078070">
    <property type="component" value="Chromosome"/>
</dbReference>
<keyword evidence="5" id="KW-0472">Membrane</keyword>
<evidence type="ECO:0000256" key="5">
    <source>
        <dbReference type="ARBA" id="ARBA00023136"/>
    </source>
</evidence>
<name>A0A1A9EYK6_9GAMM</name>
<dbReference type="AlphaFoldDB" id="A0A1A9EYK6"/>
<dbReference type="KEGG" id="mars:A8C75_08740"/>
<evidence type="ECO:0000256" key="4">
    <source>
        <dbReference type="ARBA" id="ARBA00022519"/>
    </source>
</evidence>
<dbReference type="STRING" id="1821621.A8C75_08740"/>
<gene>
    <name evidence="7" type="ORF">A8C75_08740</name>
</gene>
<dbReference type="CDD" id="cd13553">
    <property type="entry name" value="PBP2_NrtA_CpmA_like"/>
    <property type="match status" value="1"/>
</dbReference>
<sequence length="391" mass="42621">MPDLRLPSPLPAPEKPQLTLGFVPLIDACPLILALELGYFRDCGLDVSLSKEASWASIRDKVQLGLLDAAQMPAGIPLAAALGLGYGQNPLVCTMGLGLNGNAITLSSALHEALQQAPDFGTDPACAGAALAWYLREHPQERPTFATVYTHSMHSFLLRYWLNACGIDLQRIRQVVVPPPQMVDALKRGLIDAFCAGEPWNSVAQQQQVGRVLISGHQIWHNAPDKVLGTTAHWARQHPDSLQLLIMALLRACAWLDEAGNRSRMLDILGQPQYLGAGLITPDPGIGRHQFFGSAANFPWQSQARWLLEQIQQGQPSPRSGAELDELARSTYDSSHFRLASAALQLNLPLNDSKLEGMHDSPWEVAGNQGPLSLPKDRRFDPSAQPVTAEQ</sequence>
<dbReference type="InterPro" id="IPR044527">
    <property type="entry name" value="NrtA/CpmA_ABC-bd_dom"/>
</dbReference>
<comment type="subcellular location">
    <subcellularLocation>
        <location evidence="1">Endomembrane system</location>
    </subcellularLocation>
</comment>
<keyword evidence="2" id="KW-0813">Transport</keyword>
<dbReference type="Pfam" id="PF13379">
    <property type="entry name" value="NMT1_2"/>
    <property type="match status" value="1"/>
</dbReference>
<evidence type="ECO:0000256" key="1">
    <source>
        <dbReference type="ARBA" id="ARBA00004308"/>
    </source>
</evidence>
<protein>
    <recommendedName>
        <fullName evidence="9">Nitrate transporter</fullName>
    </recommendedName>
</protein>
<dbReference type="RefSeq" id="WP_067380848.1">
    <property type="nucleotide sequence ID" value="NZ_CP015839.1"/>
</dbReference>
<proteinExistence type="predicted"/>
<keyword evidence="3" id="KW-1003">Cell membrane</keyword>
<feature type="region of interest" description="Disordered" evidence="6">
    <location>
        <begin position="355"/>
        <end position="391"/>
    </location>
</feature>
<evidence type="ECO:0000256" key="3">
    <source>
        <dbReference type="ARBA" id="ARBA00022475"/>
    </source>
</evidence>
<keyword evidence="8" id="KW-1185">Reference proteome</keyword>
<reference evidence="8" key="1">
    <citation type="submission" date="2016-05" db="EMBL/GenBank/DDBJ databases">
        <authorList>
            <person name="Baek K."/>
            <person name="Yang S.-J."/>
        </authorList>
    </citation>
    <scope>NUCLEOTIDE SEQUENCE [LARGE SCALE GENOMIC DNA]</scope>
    <source>
        <strain evidence="8">ST58-10</strain>
    </source>
</reference>
<dbReference type="OrthoDB" id="9815454at2"/>
<evidence type="ECO:0000256" key="2">
    <source>
        <dbReference type="ARBA" id="ARBA00022448"/>
    </source>
</evidence>
<reference evidence="7 8" key="2">
    <citation type="journal article" date="2018" name="Int. J. Syst. Evol. Microbiol.">
        <title>Marinobacterium aestuarii sp. nov., a benzene-degrading marine bacterium isolated from estuary sediment.</title>
        <authorList>
            <person name="Bae S.S."/>
            <person name="Jung J."/>
            <person name="Chung D."/>
            <person name="Baek K."/>
        </authorList>
    </citation>
    <scope>NUCLEOTIDE SEQUENCE [LARGE SCALE GENOMIC DNA]</scope>
    <source>
        <strain evidence="7 8">ST58-10</strain>
    </source>
</reference>
<dbReference type="EMBL" id="CP015839">
    <property type="protein sequence ID" value="ANG62563.1"/>
    <property type="molecule type" value="Genomic_DNA"/>
</dbReference>
<keyword evidence="4" id="KW-0997">Cell inner membrane</keyword>
<dbReference type="GO" id="GO:0012505">
    <property type="term" value="C:endomembrane system"/>
    <property type="evidence" value="ECO:0007669"/>
    <property type="project" value="UniProtKB-SubCell"/>
</dbReference>
<dbReference type="Gene3D" id="3.40.190.10">
    <property type="entry name" value="Periplasmic binding protein-like II"/>
    <property type="match status" value="2"/>
</dbReference>
<dbReference type="PANTHER" id="PTHR30024:SF43">
    <property type="entry name" value="BLL4572 PROTEIN"/>
    <property type="match status" value="1"/>
</dbReference>
<accession>A0A1A9EYK6</accession>
<organism evidence="7 8">
    <name type="scientific">Marinobacterium aestuarii</name>
    <dbReference type="NCBI Taxonomy" id="1821621"/>
    <lineage>
        <taxon>Bacteria</taxon>
        <taxon>Pseudomonadati</taxon>
        <taxon>Pseudomonadota</taxon>
        <taxon>Gammaproteobacteria</taxon>
        <taxon>Oceanospirillales</taxon>
        <taxon>Oceanospirillaceae</taxon>
        <taxon>Marinobacterium</taxon>
    </lineage>
</organism>
<dbReference type="SUPFAM" id="SSF53850">
    <property type="entry name" value="Periplasmic binding protein-like II"/>
    <property type="match status" value="1"/>
</dbReference>
<dbReference type="PANTHER" id="PTHR30024">
    <property type="entry name" value="ALIPHATIC SULFONATES-BINDING PROTEIN-RELATED"/>
    <property type="match status" value="1"/>
</dbReference>
<evidence type="ECO:0000256" key="6">
    <source>
        <dbReference type="SAM" id="MobiDB-lite"/>
    </source>
</evidence>
<evidence type="ECO:0000313" key="7">
    <source>
        <dbReference type="EMBL" id="ANG62563.1"/>
    </source>
</evidence>